<dbReference type="PROSITE" id="PS51787">
    <property type="entry name" value="LON_N"/>
    <property type="match status" value="1"/>
</dbReference>
<dbReference type="PANTHER" id="PTHR46732:SF8">
    <property type="entry name" value="ATP-DEPENDENT PROTEASE LA (LON) DOMAIN PROTEIN"/>
    <property type="match status" value="1"/>
</dbReference>
<dbReference type="Gene3D" id="2.30.130.40">
    <property type="entry name" value="LON domain-like"/>
    <property type="match status" value="1"/>
</dbReference>
<dbReference type="AlphaFoldDB" id="A0A4V3EAE0"/>
<evidence type="ECO:0000313" key="2">
    <source>
        <dbReference type="EMBL" id="TDS76008.1"/>
    </source>
</evidence>
<comment type="caution">
    <text evidence="2">The sequence shown here is derived from an EMBL/GenBank/DDBJ whole genome shotgun (WGS) entry which is preliminary data.</text>
</comment>
<dbReference type="SMART" id="SM00464">
    <property type="entry name" value="LON"/>
    <property type="match status" value="1"/>
</dbReference>
<dbReference type="SUPFAM" id="SSF88697">
    <property type="entry name" value="PUA domain-like"/>
    <property type="match status" value="1"/>
</dbReference>
<dbReference type="InterPro" id="IPR046336">
    <property type="entry name" value="Lon_prtase_N_sf"/>
</dbReference>
<dbReference type="PANTHER" id="PTHR46732">
    <property type="entry name" value="ATP-DEPENDENT PROTEASE LA (LON) DOMAIN PROTEIN"/>
    <property type="match status" value="1"/>
</dbReference>
<dbReference type="InterPro" id="IPR003111">
    <property type="entry name" value="Lon_prtase_N"/>
</dbReference>
<dbReference type="OrthoDB" id="25394at2"/>
<protein>
    <recommendedName>
        <fullName evidence="1">Lon N-terminal domain-containing protein</fullName>
    </recommendedName>
</protein>
<name>A0A4V3EAE0_9MICO</name>
<reference evidence="2 3" key="1">
    <citation type="submission" date="2019-03" db="EMBL/GenBank/DDBJ databases">
        <title>Genomic Encyclopedia of Archaeal and Bacterial Type Strains, Phase II (KMG-II): from individual species to whole genera.</title>
        <authorList>
            <person name="Goeker M."/>
        </authorList>
    </citation>
    <scope>NUCLEOTIDE SEQUENCE [LARGE SCALE GENOMIC DNA]</scope>
    <source>
        <strain evidence="2 3">DSM 24782</strain>
    </source>
</reference>
<dbReference type="Pfam" id="PF02190">
    <property type="entry name" value="LON_substr_bdg"/>
    <property type="match status" value="1"/>
</dbReference>
<dbReference type="Proteomes" id="UP000295344">
    <property type="component" value="Unassembled WGS sequence"/>
</dbReference>
<feature type="domain" description="Lon N-terminal" evidence="1">
    <location>
        <begin position="1"/>
        <end position="196"/>
    </location>
</feature>
<accession>A0A4V3EAE0</accession>
<dbReference type="EMBL" id="SOAM01000003">
    <property type="protein sequence ID" value="TDS76008.1"/>
    <property type="molecule type" value="Genomic_DNA"/>
</dbReference>
<evidence type="ECO:0000259" key="1">
    <source>
        <dbReference type="PROSITE" id="PS51787"/>
    </source>
</evidence>
<gene>
    <name evidence="2" type="ORF">CLV52_3123</name>
</gene>
<keyword evidence="3" id="KW-1185">Reference proteome</keyword>
<organism evidence="2 3">
    <name type="scientific">Amnibacterium kyonggiense</name>
    <dbReference type="NCBI Taxonomy" id="595671"/>
    <lineage>
        <taxon>Bacteria</taxon>
        <taxon>Bacillati</taxon>
        <taxon>Actinomycetota</taxon>
        <taxon>Actinomycetes</taxon>
        <taxon>Micrococcales</taxon>
        <taxon>Microbacteriaceae</taxon>
        <taxon>Amnibacterium</taxon>
    </lineage>
</organism>
<evidence type="ECO:0000313" key="3">
    <source>
        <dbReference type="Proteomes" id="UP000295344"/>
    </source>
</evidence>
<sequence>MTAIPMFPLGSVLLPHMPLPLRVFEPRYLAMLRDILPDEPAEFGVTLIERGQEVGGGDVRTDIGTVAQVGSLDTSGEAILLIAQGVRRIRVDRWLEDAPYPRAEVTDLEEPAWSDDLAPLLARADLLVRRVLKLAEEAGEELRWPPDIVLDDDPAAAAWQLAAIAPFGPLDQLDLLRSPSIERLLSRTIDLVEDAETLYGV</sequence>
<dbReference type="InterPro" id="IPR015947">
    <property type="entry name" value="PUA-like_sf"/>
</dbReference>
<proteinExistence type="predicted"/>
<dbReference type="RefSeq" id="WP_133767228.1">
    <property type="nucleotide sequence ID" value="NZ_BAAARP010000001.1"/>
</dbReference>